<dbReference type="CDD" id="cd00293">
    <property type="entry name" value="USP-like"/>
    <property type="match status" value="1"/>
</dbReference>
<dbReference type="InterPro" id="IPR006016">
    <property type="entry name" value="UspA"/>
</dbReference>
<dbReference type="Proteomes" id="UP000646745">
    <property type="component" value="Unassembled WGS sequence"/>
</dbReference>
<name>A0ABQ3DT47_9GAMM</name>
<dbReference type="InterPro" id="IPR006015">
    <property type="entry name" value="Universal_stress_UspA"/>
</dbReference>
<reference evidence="4" key="1">
    <citation type="journal article" date="2019" name="Int. J. Syst. Evol. Microbiol.">
        <title>The Global Catalogue of Microorganisms (GCM) 10K type strain sequencing project: providing services to taxonomists for standard genome sequencing and annotation.</title>
        <authorList>
            <consortium name="The Broad Institute Genomics Platform"/>
            <consortium name="The Broad Institute Genome Sequencing Center for Infectious Disease"/>
            <person name="Wu L."/>
            <person name="Ma J."/>
        </authorList>
    </citation>
    <scope>NUCLEOTIDE SEQUENCE [LARGE SCALE GENOMIC DNA]</scope>
    <source>
        <strain evidence="4">KCTC 32998</strain>
    </source>
</reference>
<dbReference type="RefSeq" id="WP_189443741.1">
    <property type="nucleotide sequence ID" value="NZ_BMZI01000002.1"/>
</dbReference>
<evidence type="ECO:0000313" key="4">
    <source>
        <dbReference type="Proteomes" id="UP000646745"/>
    </source>
</evidence>
<dbReference type="PANTHER" id="PTHR46268:SF6">
    <property type="entry name" value="UNIVERSAL STRESS PROTEIN UP12"/>
    <property type="match status" value="1"/>
</dbReference>
<proteinExistence type="inferred from homology"/>
<organism evidence="3 4">
    <name type="scientific">Salinicola rhizosphaerae</name>
    <dbReference type="NCBI Taxonomy" id="1443141"/>
    <lineage>
        <taxon>Bacteria</taxon>
        <taxon>Pseudomonadati</taxon>
        <taxon>Pseudomonadota</taxon>
        <taxon>Gammaproteobacteria</taxon>
        <taxon>Oceanospirillales</taxon>
        <taxon>Halomonadaceae</taxon>
        <taxon>Salinicola</taxon>
    </lineage>
</organism>
<dbReference type="EMBL" id="BMZI01000002">
    <property type="protein sequence ID" value="GHB15171.1"/>
    <property type="molecule type" value="Genomic_DNA"/>
</dbReference>
<gene>
    <name evidence="3" type="ORF">GCM10009038_12200</name>
</gene>
<dbReference type="PANTHER" id="PTHR46268">
    <property type="entry name" value="STRESS RESPONSE PROTEIN NHAX"/>
    <property type="match status" value="1"/>
</dbReference>
<dbReference type="InterPro" id="IPR014729">
    <property type="entry name" value="Rossmann-like_a/b/a_fold"/>
</dbReference>
<evidence type="ECO:0000256" key="1">
    <source>
        <dbReference type="ARBA" id="ARBA00008791"/>
    </source>
</evidence>
<evidence type="ECO:0000259" key="2">
    <source>
        <dbReference type="Pfam" id="PF00582"/>
    </source>
</evidence>
<comment type="similarity">
    <text evidence="1">Belongs to the universal stress protein A family.</text>
</comment>
<dbReference type="SUPFAM" id="SSF52402">
    <property type="entry name" value="Adenine nucleotide alpha hydrolases-like"/>
    <property type="match status" value="1"/>
</dbReference>
<dbReference type="Gene3D" id="3.40.50.620">
    <property type="entry name" value="HUPs"/>
    <property type="match status" value="1"/>
</dbReference>
<dbReference type="PRINTS" id="PR01438">
    <property type="entry name" value="UNVRSLSTRESS"/>
</dbReference>
<keyword evidence="4" id="KW-1185">Reference proteome</keyword>
<protein>
    <recommendedName>
        <fullName evidence="2">UspA domain-containing protein</fullName>
    </recommendedName>
</protein>
<feature type="domain" description="UspA" evidence="2">
    <location>
        <begin position="1"/>
        <end position="143"/>
    </location>
</feature>
<dbReference type="Pfam" id="PF00582">
    <property type="entry name" value="Usp"/>
    <property type="match status" value="1"/>
</dbReference>
<comment type="caution">
    <text evidence="3">The sequence shown here is derived from an EMBL/GenBank/DDBJ whole genome shotgun (WGS) entry which is preliminary data.</text>
</comment>
<accession>A0ABQ3DT47</accession>
<sequence>MIKRILVPLDGSDGARQALAHASWLQRASDATLCLLMVREPPSADEHLGAMVGVPPVETLEADDDSEERRLLQAAWRELGNAEGHVEIRVATGSPAPTIVEQAQTFGADLIVMGSRGQGQFQSLVFGSVSQQVTESASCPVVTYHVPQSETES</sequence>
<evidence type="ECO:0000313" key="3">
    <source>
        <dbReference type="EMBL" id="GHB15171.1"/>
    </source>
</evidence>